<dbReference type="GO" id="GO:0005886">
    <property type="term" value="C:plasma membrane"/>
    <property type="evidence" value="ECO:0007669"/>
    <property type="project" value="TreeGrafter"/>
</dbReference>
<feature type="domain" description="Penicillin binding protein A dimerisation" evidence="2">
    <location>
        <begin position="52"/>
        <end position="135"/>
    </location>
</feature>
<evidence type="ECO:0000313" key="3">
    <source>
        <dbReference type="EMBL" id="MBR7836408.1"/>
    </source>
</evidence>
<dbReference type="InterPro" id="IPR001460">
    <property type="entry name" value="PCN-bd_Tpept"/>
</dbReference>
<dbReference type="GO" id="GO:0008658">
    <property type="term" value="F:penicillin binding"/>
    <property type="evidence" value="ECO:0007669"/>
    <property type="project" value="InterPro"/>
</dbReference>
<feature type="domain" description="Penicillin-binding protein transpeptidase" evidence="1">
    <location>
        <begin position="161"/>
        <end position="487"/>
    </location>
</feature>
<dbReference type="Gene3D" id="3.40.710.10">
    <property type="entry name" value="DD-peptidase/beta-lactamase superfamily"/>
    <property type="match status" value="1"/>
</dbReference>
<keyword evidence="4" id="KW-1185">Reference proteome</keyword>
<dbReference type="InterPro" id="IPR012338">
    <property type="entry name" value="Beta-lactam/transpept-like"/>
</dbReference>
<dbReference type="Pfam" id="PF21922">
    <property type="entry name" value="PBP_dimer_2"/>
    <property type="match status" value="1"/>
</dbReference>
<protein>
    <submittedName>
        <fullName evidence="3">Penicillin-binding protein 2</fullName>
    </submittedName>
</protein>
<dbReference type="RefSeq" id="WP_212530886.1">
    <property type="nucleotide sequence ID" value="NZ_JAGSOG010000140.1"/>
</dbReference>
<proteinExistence type="predicted"/>
<organism evidence="3 4">
    <name type="scientific">Actinospica durhamensis</name>
    <dbReference type="NCBI Taxonomy" id="1508375"/>
    <lineage>
        <taxon>Bacteria</taxon>
        <taxon>Bacillati</taxon>
        <taxon>Actinomycetota</taxon>
        <taxon>Actinomycetes</taxon>
        <taxon>Catenulisporales</taxon>
        <taxon>Actinospicaceae</taxon>
        <taxon>Actinospica</taxon>
    </lineage>
</organism>
<gene>
    <name evidence="3" type="ORF">KDL01_24235</name>
</gene>
<evidence type="ECO:0000313" key="4">
    <source>
        <dbReference type="Proteomes" id="UP000675781"/>
    </source>
</evidence>
<dbReference type="GO" id="GO:0071555">
    <property type="term" value="P:cell wall organization"/>
    <property type="evidence" value="ECO:0007669"/>
    <property type="project" value="TreeGrafter"/>
</dbReference>
<comment type="caution">
    <text evidence="3">The sequence shown here is derived from an EMBL/GenBank/DDBJ whole genome shotgun (WGS) entry which is preliminary data.</text>
</comment>
<evidence type="ECO:0000259" key="1">
    <source>
        <dbReference type="Pfam" id="PF00905"/>
    </source>
</evidence>
<dbReference type="PANTHER" id="PTHR30627:SF24">
    <property type="entry name" value="PENICILLIN-BINDING PROTEIN 4B"/>
    <property type="match status" value="1"/>
</dbReference>
<dbReference type="Proteomes" id="UP000675781">
    <property type="component" value="Unassembled WGS sequence"/>
</dbReference>
<dbReference type="Gene3D" id="3.90.1310.10">
    <property type="entry name" value="Penicillin-binding protein 2a (Domain 2)"/>
    <property type="match status" value="1"/>
</dbReference>
<sequence>MNRPIKKVAIFCFALFAALFLEGNWIQVVKASSYSSHADNLRNTIYNYDVQRGSIMVGSTQVAYSKATGSSTMKYQRVYSNGSVYAPVTGYFSSEFGTANLENYENSLLSGKDTRLATQNFLRKAEGKDQAGGSVVTTIDAAAQQAAYQGLSSTLSNVGQGAVAAIDPKTGAILALVSLPSYDPNQLASSSGTVQSEYAKQLNDNPLQPKLDQALQATYPPGSTFKIITSAAALTNGVNGSSITPSSQITGAPLDQLALPGSTATIQNSGGETCNDAVLQDAFAQSCNTVFGYLGLQLGASTLQNEAEAFGFNKTAPAVPMQATTSVFPSNLSQPQVAQSAIGQFDVRMTPLEGAMMASAVANGGVIEAPYLIAKELDTKGNVIASASPTQLSQPISSTVASELSTMMQGVVTNGTATSLQNLGVSVAAKTGTAQRGAGQNSVAWMVAYAPANDPKVAVAVMVADNGVTSDEAFGNTLAGPIAASVIKAVLDNPAAN</sequence>
<dbReference type="AlphaFoldDB" id="A0A941ESK4"/>
<accession>A0A941ESK4</accession>
<dbReference type="InterPro" id="IPR054120">
    <property type="entry name" value="PBPA_dimer"/>
</dbReference>
<dbReference type="Pfam" id="PF00905">
    <property type="entry name" value="Transpeptidase"/>
    <property type="match status" value="1"/>
</dbReference>
<reference evidence="3" key="1">
    <citation type="submission" date="2021-04" db="EMBL/GenBank/DDBJ databases">
        <title>Genome based classification of Actinospica acidithermotolerans sp. nov., an actinobacterium isolated from an Indonesian hot spring.</title>
        <authorList>
            <person name="Kusuma A.B."/>
            <person name="Putra K.E."/>
            <person name="Nafisah S."/>
            <person name="Loh J."/>
            <person name="Nouioui I."/>
            <person name="Goodfellow M."/>
        </authorList>
    </citation>
    <scope>NUCLEOTIDE SEQUENCE</scope>
    <source>
        <strain evidence="3">CSCA 57</strain>
    </source>
</reference>
<dbReference type="PANTHER" id="PTHR30627">
    <property type="entry name" value="PEPTIDOGLYCAN D,D-TRANSPEPTIDASE"/>
    <property type="match status" value="1"/>
</dbReference>
<dbReference type="InterPro" id="IPR050515">
    <property type="entry name" value="Beta-lactam/transpept"/>
</dbReference>
<name>A0A941ESK4_9ACTN</name>
<dbReference type="EMBL" id="JAGSOG010000140">
    <property type="protein sequence ID" value="MBR7836408.1"/>
    <property type="molecule type" value="Genomic_DNA"/>
</dbReference>
<dbReference type="GO" id="GO:0071972">
    <property type="term" value="F:peptidoglycan L,D-transpeptidase activity"/>
    <property type="evidence" value="ECO:0007669"/>
    <property type="project" value="TreeGrafter"/>
</dbReference>
<evidence type="ECO:0000259" key="2">
    <source>
        <dbReference type="Pfam" id="PF21922"/>
    </source>
</evidence>
<dbReference type="SUPFAM" id="SSF56601">
    <property type="entry name" value="beta-lactamase/transpeptidase-like"/>
    <property type="match status" value="1"/>
</dbReference>